<dbReference type="PANTHER" id="PTHR41259">
    <property type="entry name" value="DOUBLE-STRAND BREAK REPAIR RAD50 ATPASE, PUTATIVE-RELATED"/>
    <property type="match status" value="1"/>
</dbReference>
<reference evidence="4" key="2">
    <citation type="journal article" date="2021" name="PeerJ">
        <title>Extensive microbial diversity within the chicken gut microbiome revealed by metagenomics and culture.</title>
        <authorList>
            <person name="Gilroy R."/>
            <person name="Ravi A."/>
            <person name="Getino M."/>
            <person name="Pursley I."/>
            <person name="Horton D.L."/>
            <person name="Alikhan N.F."/>
            <person name="Baker D."/>
            <person name="Gharbi K."/>
            <person name="Hall N."/>
            <person name="Watson M."/>
            <person name="Adriaenssens E.M."/>
            <person name="Foster-Nyarko E."/>
            <person name="Jarju S."/>
            <person name="Secka A."/>
            <person name="Antonio M."/>
            <person name="Oren A."/>
            <person name="Chaudhuri R.R."/>
            <person name="La Ragione R."/>
            <person name="Hildebrand F."/>
            <person name="Pallen M.J."/>
        </authorList>
    </citation>
    <scope>NUCLEOTIDE SEQUENCE</scope>
    <source>
        <strain evidence="4">ChiW16-3235</strain>
    </source>
</reference>
<keyword evidence="1" id="KW-0175">Coiled coil</keyword>
<name>A0A9D1E6H3_9FIRM</name>
<feature type="domain" description="Rad50/SbcC-type AAA" evidence="3">
    <location>
        <begin position="6"/>
        <end position="99"/>
    </location>
</feature>
<keyword evidence="2" id="KW-0812">Transmembrane</keyword>
<dbReference type="AlphaFoldDB" id="A0A9D1E6H3"/>
<protein>
    <submittedName>
        <fullName evidence="4">AAA family ATPase</fullName>
    </submittedName>
</protein>
<dbReference type="SUPFAM" id="SSF52540">
    <property type="entry name" value="P-loop containing nucleoside triphosphate hydrolases"/>
    <property type="match status" value="1"/>
</dbReference>
<evidence type="ECO:0000313" key="5">
    <source>
        <dbReference type="Proteomes" id="UP000823913"/>
    </source>
</evidence>
<dbReference type="GO" id="GO:0016887">
    <property type="term" value="F:ATP hydrolysis activity"/>
    <property type="evidence" value="ECO:0007669"/>
    <property type="project" value="InterPro"/>
</dbReference>
<reference evidence="4" key="1">
    <citation type="submission" date="2020-10" db="EMBL/GenBank/DDBJ databases">
        <authorList>
            <person name="Gilroy R."/>
        </authorList>
    </citation>
    <scope>NUCLEOTIDE SEQUENCE</scope>
    <source>
        <strain evidence="4">ChiW16-3235</strain>
    </source>
</reference>
<sequence length="601" mass="64324">MKLLSCHIENFGALSHFDFAFDPALSRVYAPNGGGKSTLAAFIKAMFYGLPADSSRSKFNERRHYYPFSGGKFGGNLTFEKGGAEYRIERFFDRTSGDDARLFRNGLPCALPEGGIGVHFLGLDELSFSRTLFITAERGELSATGGISARLASLSSQTEGSGAQTAAASLERAAKTLQSRGGRGRIAECEERAKKLRSEIANLQTISEGLGEKYARSSSLASRISSLESSLALSGGAAVAAAERRKIYQDLQADAARAEARAAQLAGEYPAGFPVQDDVAALNSASSAGNKNNDKRAMYAPAYISLALSLLLIVAGCALLAFNTFIGIAAASLGVLFGIATAFVMFGGKKGKKILSSRADEVLKKYNLSGMDYSSAAAKLSRDIAEYAALKEQADLASSRARSYAQGSEITPTESPQGGQLSALRRELASVDHDISDDESVISVLPQRQAELENCLAEAERLKNTYADYTAAAQLIRQAEQTMNASLVAPVAQAFQKYSRLLQNALGDSVYVDKNFAVAFEGGGELRPEGHMSGGQRAIVSLCYRLALADTLFSDDSPFVILDDPFCELDGEHMARAASLLSELSRGRQIIYFYCHLSRAV</sequence>
<feature type="coiled-coil region" evidence="1">
    <location>
        <begin position="241"/>
        <end position="268"/>
    </location>
</feature>
<evidence type="ECO:0000259" key="3">
    <source>
        <dbReference type="Pfam" id="PF13476"/>
    </source>
</evidence>
<evidence type="ECO:0000313" key="4">
    <source>
        <dbReference type="EMBL" id="HIR67226.1"/>
    </source>
</evidence>
<organism evidence="4 5">
    <name type="scientific">Candidatus Coproplasma avicola</name>
    <dbReference type="NCBI Taxonomy" id="2840744"/>
    <lineage>
        <taxon>Bacteria</taxon>
        <taxon>Bacillati</taxon>
        <taxon>Bacillota</taxon>
        <taxon>Clostridia</taxon>
        <taxon>Eubacteriales</taxon>
        <taxon>Candidatus Coproplasma</taxon>
    </lineage>
</organism>
<gene>
    <name evidence="4" type="ORF">IAB94_04195</name>
</gene>
<dbReference type="Gene3D" id="3.40.50.300">
    <property type="entry name" value="P-loop containing nucleotide triphosphate hydrolases"/>
    <property type="match status" value="2"/>
</dbReference>
<dbReference type="Pfam" id="PF13476">
    <property type="entry name" value="AAA_23"/>
    <property type="match status" value="1"/>
</dbReference>
<dbReference type="EMBL" id="DVHK01000088">
    <property type="protein sequence ID" value="HIR67226.1"/>
    <property type="molecule type" value="Genomic_DNA"/>
</dbReference>
<feature type="transmembrane region" description="Helical" evidence="2">
    <location>
        <begin position="300"/>
        <end position="322"/>
    </location>
</feature>
<accession>A0A9D1E6H3</accession>
<dbReference type="InterPro" id="IPR038729">
    <property type="entry name" value="Rad50/SbcC_AAA"/>
</dbReference>
<proteinExistence type="predicted"/>
<feature type="coiled-coil region" evidence="1">
    <location>
        <begin position="445"/>
        <end position="472"/>
    </location>
</feature>
<dbReference type="PANTHER" id="PTHR41259:SF1">
    <property type="entry name" value="DOUBLE-STRAND BREAK REPAIR RAD50 ATPASE, PUTATIVE-RELATED"/>
    <property type="match status" value="1"/>
</dbReference>
<evidence type="ECO:0000256" key="1">
    <source>
        <dbReference type="SAM" id="Coils"/>
    </source>
</evidence>
<dbReference type="GO" id="GO:0006302">
    <property type="term" value="P:double-strand break repair"/>
    <property type="evidence" value="ECO:0007669"/>
    <property type="project" value="InterPro"/>
</dbReference>
<feature type="transmembrane region" description="Helical" evidence="2">
    <location>
        <begin position="328"/>
        <end position="348"/>
    </location>
</feature>
<dbReference type="InterPro" id="IPR027417">
    <property type="entry name" value="P-loop_NTPase"/>
</dbReference>
<evidence type="ECO:0000256" key="2">
    <source>
        <dbReference type="SAM" id="Phobius"/>
    </source>
</evidence>
<keyword evidence="2" id="KW-1133">Transmembrane helix</keyword>
<comment type="caution">
    <text evidence="4">The sequence shown here is derived from an EMBL/GenBank/DDBJ whole genome shotgun (WGS) entry which is preliminary data.</text>
</comment>
<dbReference type="Proteomes" id="UP000823913">
    <property type="component" value="Unassembled WGS sequence"/>
</dbReference>
<keyword evidence="2" id="KW-0472">Membrane</keyword>